<feature type="signal peptide" evidence="2">
    <location>
        <begin position="1"/>
        <end position="24"/>
    </location>
</feature>
<evidence type="ECO:0000256" key="1">
    <source>
        <dbReference type="SAM" id="MobiDB-lite"/>
    </source>
</evidence>
<reference evidence="3" key="1">
    <citation type="submission" date="2022-01" db="EMBL/GenBank/DDBJ databases">
        <title>Genome Sequence Resource for Two Populations of Ditylenchus destructor, the Migratory Endoparasitic Phytonematode.</title>
        <authorList>
            <person name="Zhang H."/>
            <person name="Lin R."/>
            <person name="Xie B."/>
        </authorList>
    </citation>
    <scope>NUCLEOTIDE SEQUENCE</scope>
    <source>
        <strain evidence="3">BazhouSP</strain>
    </source>
</reference>
<gene>
    <name evidence="3" type="ORF">DdX_08398</name>
</gene>
<evidence type="ECO:0000256" key="2">
    <source>
        <dbReference type="SAM" id="SignalP"/>
    </source>
</evidence>
<evidence type="ECO:0000313" key="4">
    <source>
        <dbReference type="Proteomes" id="UP001201812"/>
    </source>
</evidence>
<feature type="region of interest" description="Disordered" evidence="1">
    <location>
        <begin position="55"/>
        <end position="75"/>
    </location>
</feature>
<name>A0AAD4R6U2_9BILA</name>
<organism evidence="3 4">
    <name type="scientific">Ditylenchus destructor</name>
    <dbReference type="NCBI Taxonomy" id="166010"/>
    <lineage>
        <taxon>Eukaryota</taxon>
        <taxon>Metazoa</taxon>
        <taxon>Ecdysozoa</taxon>
        <taxon>Nematoda</taxon>
        <taxon>Chromadorea</taxon>
        <taxon>Rhabditida</taxon>
        <taxon>Tylenchina</taxon>
        <taxon>Tylenchomorpha</taxon>
        <taxon>Sphaerularioidea</taxon>
        <taxon>Anguinidae</taxon>
        <taxon>Anguininae</taxon>
        <taxon>Ditylenchus</taxon>
    </lineage>
</organism>
<comment type="caution">
    <text evidence="3">The sequence shown here is derived from an EMBL/GenBank/DDBJ whole genome shotgun (WGS) entry which is preliminary data.</text>
</comment>
<sequence>MKRSNIATLVICLCLIFWCRTTLSAPDKDIQVSSDNAHRRGLEKLSDDEINAKYVQNPSLDPDSTTKKGEGNIEI</sequence>
<accession>A0AAD4R6U2</accession>
<protein>
    <submittedName>
        <fullName evidence="3">Uncharacterized protein</fullName>
    </submittedName>
</protein>
<evidence type="ECO:0000313" key="3">
    <source>
        <dbReference type="EMBL" id="KAI1714305.1"/>
    </source>
</evidence>
<dbReference type="Proteomes" id="UP001201812">
    <property type="component" value="Unassembled WGS sequence"/>
</dbReference>
<keyword evidence="2" id="KW-0732">Signal</keyword>
<dbReference type="EMBL" id="JAKKPZ010000013">
    <property type="protein sequence ID" value="KAI1714305.1"/>
    <property type="molecule type" value="Genomic_DNA"/>
</dbReference>
<feature type="chain" id="PRO_5041974910" evidence="2">
    <location>
        <begin position="25"/>
        <end position="75"/>
    </location>
</feature>
<proteinExistence type="predicted"/>
<dbReference type="AlphaFoldDB" id="A0AAD4R6U2"/>
<feature type="compositionally biased region" description="Basic and acidic residues" evidence="1">
    <location>
        <begin position="64"/>
        <end position="75"/>
    </location>
</feature>
<keyword evidence="4" id="KW-1185">Reference proteome</keyword>